<proteinExistence type="predicted"/>
<dbReference type="InterPro" id="IPR050301">
    <property type="entry name" value="NTE"/>
</dbReference>
<dbReference type="PANTHER" id="PTHR14226:SF76">
    <property type="entry name" value="NTE FAMILY PROTEIN RSSA"/>
    <property type="match status" value="1"/>
</dbReference>
<accession>A0A1M5B1M7</accession>
<evidence type="ECO:0000313" key="7">
    <source>
        <dbReference type="Proteomes" id="UP000184423"/>
    </source>
</evidence>
<dbReference type="GO" id="GO:0016787">
    <property type="term" value="F:hydrolase activity"/>
    <property type="evidence" value="ECO:0007669"/>
    <property type="project" value="UniProtKB-UniRule"/>
</dbReference>
<dbReference type="InterPro" id="IPR002641">
    <property type="entry name" value="PNPLA_dom"/>
</dbReference>
<comment type="caution">
    <text evidence="4">Lacks conserved residue(s) required for the propagation of feature annotation.</text>
</comment>
<sequence length="262" mass="29068">MYKNLKIGLALGSGASRGLAHIGVIEVLEKYGIIADAVSGSSIGSVIGALYCSGFDFKYAASLCKNLNKKTYIDVSVPRLGFIKGERICEIMKLLTKDKEFKDLNKKFFVVATDLKSKRLVVFEEGKIYEAIRASISIPGVFIPVYKDNMLLVDGGVLERVPAKILKNYGVDYVIGVDVGFNLKTSNCKSIFHVLYESIDLMEKELFELKKQEADKLIRVDIDDVDPIGFEHAEETIEKGRQAAINEIEGLIKELDFIAASR</sequence>
<evidence type="ECO:0000313" key="6">
    <source>
        <dbReference type="EMBL" id="SHF36092.1"/>
    </source>
</evidence>
<feature type="active site" description="Proton acceptor" evidence="4">
    <location>
        <position position="154"/>
    </location>
</feature>
<evidence type="ECO:0000256" key="3">
    <source>
        <dbReference type="ARBA" id="ARBA00023098"/>
    </source>
</evidence>
<evidence type="ECO:0000256" key="1">
    <source>
        <dbReference type="ARBA" id="ARBA00022801"/>
    </source>
</evidence>
<organism evidence="6 7">
    <name type="scientific">Caloramator proteoclasticus DSM 10124</name>
    <dbReference type="NCBI Taxonomy" id="1121262"/>
    <lineage>
        <taxon>Bacteria</taxon>
        <taxon>Bacillati</taxon>
        <taxon>Bacillota</taxon>
        <taxon>Clostridia</taxon>
        <taxon>Eubacteriales</taxon>
        <taxon>Clostridiaceae</taxon>
        <taxon>Caloramator</taxon>
    </lineage>
</organism>
<reference evidence="7" key="1">
    <citation type="submission" date="2016-11" db="EMBL/GenBank/DDBJ databases">
        <authorList>
            <person name="Varghese N."/>
            <person name="Submissions S."/>
        </authorList>
    </citation>
    <scope>NUCLEOTIDE SEQUENCE [LARGE SCALE GENOMIC DNA]</scope>
    <source>
        <strain evidence="7">DSM 10124</strain>
    </source>
</reference>
<keyword evidence="7" id="KW-1185">Reference proteome</keyword>
<dbReference type="InterPro" id="IPR016035">
    <property type="entry name" value="Acyl_Trfase/lysoPLipase"/>
</dbReference>
<keyword evidence="3 4" id="KW-0443">Lipid metabolism</keyword>
<evidence type="ECO:0000256" key="2">
    <source>
        <dbReference type="ARBA" id="ARBA00022963"/>
    </source>
</evidence>
<feature type="short sequence motif" description="GXSXG" evidence="4">
    <location>
        <begin position="40"/>
        <end position="44"/>
    </location>
</feature>
<keyword evidence="1 4" id="KW-0378">Hydrolase</keyword>
<dbReference type="GO" id="GO:0016042">
    <property type="term" value="P:lipid catabolic process"/>
    <property type="evidence" value="ECO:0007669"/>
    <property type="project" value="UniProtKB-UniRule"/>
</dbReference>
<dbReference type="PANTHER" id="PTHR14226">
    <property type="entry name" value="NEUROPATHY TARGET ESTERASE/SWISS CHEESE D.MELANOGASTER"/>
    <property type="match status" value="1"/>
</dbReference>
<dbReference type="EMBL" id="FQVG01000060">
    <property type="protein sequence ID" value="SHF36092.1"/>
    <property type="molecule type" value="Genomic_DNA"/>
</dbReference>
<dbReference type="Gene3D" id="3.40.1090.10">
    <property type="entry name" value="Cytosolic phospholipase A2 catalytic domain"/>
    <property type="match status" value="2"/>
</dbReference>
<feature type="domain" description="PNPLA" evidence="5">
    <location>
        <begin position="9"/>
        <end position="167"/>
    </location>
</feature>
<evidence type="ECO:0000256" key="4">
    <source>
        <dbReference type="PROSITE-ProRule" id="PRU01161"/>
    </source>
</evidence>
<dbReference type="PROSITE" id="PS51635">
    <property type="entry name" value="PNPLA"/>
    <property type="match status" value="1"/>
</dbReference>
<feature type="active site" description="Nucleophile" evidence="4">
    <location>
        <position position="42"/>
    </location>
</feature>
<evidence type="ECO:0000259" key="5">
    <source>
        <dbReference type="PROSITE" id="PS51635"/>
    </source>
</evidence>
<keyword evidence="2 4" id="KW-0442">Lipid degradation</keyword>
<name>A0A1M5B1M7_9CLOT</name>
<gene>
    <name evidence="6" type="ORF">SAMN02746091_02343</name>
</gene>
<dbReference type="Pfam" id="PF01734">
    <property type="entry name" value="Patatin"/>
    <property type="match status" value="1"/>
</dbReference>
<dbReference type="RefSeq" id="WP_073249879.1">
    <property type="nucleotide sequence ID" value="NZ_FQVG01000060.1"/>
</dbReference>
<protein>
    <submittedName>
        <fullName evidence="6">NTE family protein</fullName>
    </submittedName>
</protein>
<dbReference type="Proteomes" id="UP000184423">
    <property type="component" value="Unassembled WGS sequence"/>
</dbReference>
<dbReference type="SUPFAM" id="SSF52151">
    <property type="entry name" value="FabD/lysophospholipase-like"/>
    <property type="match status" value="1"/>
</dbReference>
<dbReference type="AlphaFoldDB" id="A0A1M5B1M7"/>
<feature type="short sequence motif" description="DGA/G" evidence="4">
    <location>
        <begin position="154"/>
        <end position="156"/>
    </location>
</feature>